<gene>
    <name evidence="6" type="ORF">C7443_10373</name>
</gene>
<dbReference type="RefSeq" id="WP_110017663.1">
    <property type="nucleotide sequence ID" value="NZ_QGTJ01000003.1"/>
</dbReference>
<keyword evidence="7" id="KW-1185">Reference proteome</keyword>
<dbReference type="EMBL" id="QGTJ01000003">
    <property type="protein sequence ID" value="PWV63149.1"/>
    <property type="molecule type" value="Genomic_DNA"/>
</dbReference>
<dbReference type="SUPFAM" id="SSF102215">
    <property type="entry name" value="Creatininase"/>
    <property type="match status" value="1"/>
</dbReference>
<dbReference type="InterPro" id="IPR003785">
    <property type="entry name" value="Creatininase/forma_Hydrolase"/>
</dbReference>
<proteinExistence type="inferred from homology"/>
<comment type="caution">
    <text evidence="6">The sequence shown here is derived from an EMBL/GenBank/DDBJ whole genome shotgun (WGS) entry which is preliminary data.</text>
</comment>
<evidence type="ECO:0000256" key="2">
    <source>
        <dbReference type="ARBA" id="ARBA00022723"/>
    </source>
</evidence>
<dbReference type="GO" id="GO:0009231">
    <property type="term" value="P:riboflavin biosynthetic process"/>
    <property type="evidence" value="ECO:0007669"/>
    <property type="project" value="TreeGrafter"/>
</dbReference>
<protein>
    <submittedName>
        <fullName evidence="6">Creatinine amidohydrolase</fullName>
    </submittedName>
</protein>
<dbReference type="GO" id="GO:0047789">
    <property type="term" value="F:creatininase activity"/>
    <property type="evidence" value="ECO:0007669"/>
    <property type="project" value="InterPro"/>
</dbReference>
<evidence type="ECO:0000313" key="7">
    <source>
        <dbReference type="Proteomes" id="UP000246569"/>
    </source>
</evidence>
<name>A0A317MWB3_9GAMM</name>
<evidence type="ECO:0000256" key="4">
    <source>
        <dbReference type="ARBA" id="ARBA00022833"/>
    </source>
</evidence>
<sequence length="260" mass="28261">MSEVRMDQISWVDYERRVREDGAVVFLPCGATEQHGPHLPLGTDALLSAAVSRDVAARLGGLVAPALSYGYKSQPKSGGGQHFCGTTSLDGATLSALVRDAVREFARHGVRRLVLVNGHYENQWFVTEGIQLALREPAVAASGLEVMRLEYWDFCTEQTLAAVFPDGFPGFALEHAAVIETSLMLHYHPELVAMERLPNDPPADFPPYDMYPTRTEWVPPAGALASAKGASAEKGALMAAEVGERIAAAVRHEFGLEQWC</sequence>
<evidence type="ECO:0000313" key="6">
    <source>
        <dbReference type="EMBL" id="PWV63149.1"/>
    </source>
</evidence>
<dbReference type="InterPro" id="IPR031034">
    <property type="entry name" value="Creatininase"/>
</dbReference>
<reference evidence="6 7" key="1">
    <citation type="submission" date="2018-05" db="EMBL/GenBank/DDBJ databases">
        <title>Genomic Encyclopedia of Type Strains, Phase IV (KMG-IV): sequencing the most valuable type-strain genomes for metagenomic binning, comparative biology and taxonomic classification.</title>
        <authorList>
            <person name="Goeker M."/>
        </authorList>
    </citation>
    <scope>NUCLEOTIDE SEQUENCE [LARGE SCALE GENOMIC DNA]</scope>
    <source>
        <strain evidence="6 7">DSM 23606</strain>
    </source>
</reference>
<dbReference type="NCBIfam" id="TIGR04448">
    <property type="entry name" value="creatininase"/>
    <property type="match status" value="1"/>
</dbReference>
<evidence type="ECO:0000256" key="3">
    <source>
        <dbReference type="ARBA" id="ARBA00022801"/>
    </source>
</evidence>
<dbReference type="GO" id="GO:0046872">
    <property type="term" value="F:metal ion binding"/>
    <property type="evidence" value="ECO:0007669"/>
    <property type="project" value="UniProtKB-KW"/>
</dbReference>
<dbReference type="InterPro" id="IPR024087">
    <property type="entry name" value="Creatininase-like_sf"/>
</dbReference>
<dbReference type="AlphaFoldDB" id="A0A317MWB3"/>
<dbReference type="Pfam" id="PF02633">
    <property type="entry name" value="Creatininase"/>
    <property type="match status" value="1"/>
</dbReference>
<accession>A0A317MWB3</accession>
<organism evidence="6 7">
    <name type="scientific">Plasticicumulans acidivorans</name>
    <dbReference type="NCBI Taxonomy" id="886464"/>
    <lineage>
        <taxon>Bacteria</taxon>
        <taxon>Pseudomonadati</taxon>
        <taxon>Pseudomonadota</taxon>
        <taxon>Gammaproteobacteria</taxon>
        <taxon>Candidatus Competibacteraceae</taxon>
        <taxon>Plasticicumulans</taxon>
    </lineage>
</organism>
<dbReference type="Gene3D" id="3.40.50.10310">
    <property type="entry name" value="Creatininase"/>
    <property type="match status" value="1"/>
</dbReference>
<evidence type="ECO:0000256" key="1">
    <source>
        <dbReference type="ARBA" id="ARBA00001947"/>
    </source>
</evidence>
<dbReference type="GO" id="GO:0006601">
    <property type="term" value="P:creatine biosynthetic process"/>
    <property type="evidence" value="ECO:0007669"/>
    <property type="project" value="InterPro"/>
</dbReference>
<dbReference type="OrthoDB" id="9801445at2"/>
<dbReference type="PANTHER" id="PTHR35005">
    <property type="entry name" value="3-DEHYDRO-SCYLLO-INOSOSE HYDROLASE"/>
    <property type="match status" value="1"/>
</dbReference>
<dbReference type="PANTHER" id="PTHR35005:SF1">
    <property type="entry name" value="2-AMINO-5-FORMYLAMINO-6-RIBOSYLAMINOPYRIMIDIN-4(3H)-ONE 5'-MONOPHOSPHATE DEFORMYLASE"/>
    <property type="match status" value="1"/>
</dbReference>
<comment type="cofactor">
    <cofactor evidence="1">
        <name>Zn(2+)</name>
        <dbReference type="ChEBI" id="CHEBI:29105"/>
    </cofactor>
</comment>
<keyword evidence="2" id="KW-0479">Metal-binding</keyword>
<comment type="similarity">
    <text evidence="5">Belongs to the creatininase superfamily.</text>
</comment>
<dbReference type="Proteomes" id="UP000246569">
    <property type="component" value="Unassembled WGS sequence"/>
</dbReference>
<dbReference type="GO" id="GO:0006602">
    <property type="term" value="P:creatinine catabolic process"/>
    <property type="evidence" value="ECO:0007669"/>
    <property type="project" value="InterPro"/>
</dbReference>
<keyword evidence="4" id="KW-0862">Zinc</keyword>
<evidence type="ECO:0000256" key="5">
    <source>
        <dbReference type="ARBA" id="ARBA00024029"/>
    </source>
</evidence>
<keyword evidence="3 6" id="KW-0378">Hydrolase</keyword>
<dbReference type="GO" id="GO:0016811">
    <property type="term" value="F:hydrolase activity, acting on carbon-nitrogen (but not peptide) bonds, in linear amides"/>
    <property type="evidence" value="ECO:0007669"/>
    <property type="project" value="TreeGrafter"/>
</dbReference>